<evidence type="ECO:0000256" key="6">
    <source>
        <dbReference type="ARBA" id="ARBA00022989"/>
    </source>
</evidence>
<protein>
    <recommendedName>
        <fullName evidence="8">Probable membrane transporter protein</fullName>
    </recommendedName>
</protein>
<feature type="transmembrane region" description="Helical" evidence="8">
    <location>
        <begin position="192"/>
        <end position="216"/>
    </location>
</feature>
<sequence length="246" mass="26763">MSISTTGLCLLIIGSFFVGLSKTALPGLTTLSVVIFAVILPPKESTAALLILLLVGDVFAIKTWYKYADWVILRKLISGVLIGVAIGAVFLTVVPGNVLRQYIGIMLISLTLMSVLSSFYNTKKFTNHMTSPIARWFYGSLAGFTTMTANSGGPVTSLYFLASGYPIAQFLGTQAWFFFLVNLTKLPFTIGLGLLTVPILSILPYLIPFVIIGALLGRKIITYFSQRVFNQSIIILTLISSVYLVV</sequence>
<comment type="similarity">
    <text evidence="2 8">Belongs to the 4-toluene sulfonate uptake permease (TSUP) (TC 2.A.102) family.</text>
</comment>
<keyword evidence="4 8" id="KW-1003">Cell membrane</keyword>
<feature type="transmembrane region" description="Helical" evidence="8">
    <location>
        <begin position="77"/>
        <end position="96"/>
    </location>
</feature>
<feature type="transmembrane region" description="Helical" evidence="8">
    <location>
        <begin position="158"/>
        <end position="180"/>
    </location>
</feature>
<dbReference type="PANTHER" id="PTHR30269">
    <property type="entry name" value="TRANSMEMBRANE PROTEIN YFCA"/>
    <property type="match status" value="1"/>
</dbReference>
<evidence type="ECO:0000313" key="9">
    <source>
        <dbReference type="EMBL" id="QJC21092.1"/>
    </source>
</evidence>
<feature type="transmembrane region" description="Helical" evidence="8">
    <location>
        <begin position="102"/>
        <end position="121"/>
    </location>
</feature>
<evidence type="ECO:0000256" key="7">
    <source>
        <dbReference type="ARBA" id="ARBA00023136"/>
    </source>
</evidence>
<dbReference type="InterPro" id="IPR052017">
    <property type="entry name" value="TSUP"/>
</dbReference>
<reference evidence="9 10" key="1">
    <citation type="submission" date="2020-03" db="EMBL/GenBank/DDBJ databases">
        <title>Complete genome of Arcanobacterium buesumensis sp. nov. strain 2701.</title>
        <authorList>
            <person name="Borowiak M."/>
            <person name="Alssahen M."/>
            <person name="Laemmler C."/>
            <person name="Malorny B."/>
            <person name="Hassan A."/>
            <person name="Prenger-Berninghoff E."/>
            <person name="Ploetz M."/>
            <person name="Abdulmawjood A."/>
        </authorList>
    </citation>
    <scope>NUCLEOTIDE SEQUENCE [LARGE SCALE GENOMIC DNA]</scope>
    <source>
        <strain evidence="9 10">2701</strain>
    </source>
</reference>
<dbReference type="InterPro" id="IPR002781">
    <property type="entry name" value="TM_pro_TauE-like"/>
</dbReference>
<gene>
    <name evidence="9" type="ORF">HC352_00205</name>
</gene>
<dbReference type="PANTHER" id="PTHR30269:SF23">
    <property type="entry name" value="MEMBRANE TRANSPORTER PROTEIN YDHB-RELATED"/>
    <property type="match status" value="1"/>
</dbReference>
<evidence type="ECO:0000256" key="8">
    <source>
        <dbReference type="RuleBase" id="RU363041"/>
    </source>
</evidence>
<evidence type="ECO:0000256" key="5">
    <source>
        <dbReference type="ARBA" id="ARBA00022692"/>
    </source>
</evidence>
<evidence type="ECO:0000256" key="2">
    <source>
        <dbReference type="ARBA" id="ARBA00009142"/>
    </source>
</evidence>
<dbReference type="AlphaFoldDB" id="A0A6H2EKD4"/>
<dbReference type="KEGG" id="arca:HC352_00205"/>
<keyword evidence="5 8" id="KW-0812">Transmembrane</keyword>
<dbReference type="EMBL" id="CP050804">
    <property type="protein sequence ID" value="QJC21092.1"/>
    <property type="molecule type" value="Genomic_DNA"/>
</dbReference>
<evidence type="ECO:0000256" key="3">
    <source>
        <dbReference type="ARBA" id="ARBA00022448"/>
    </source>
</evidence>
<dbReference type="RefSeq" id="WP_168917034.1">
    <property type="nucleotide sequence ID" value="NZ_CP050804.1"/>
</dbReference>
<keyword evidence="3" id="KW-0813">Transport</keyword>
<accession>A0A6H2EKD4</accession>
<keyword evidence="7 8" id="KW-0472">Membrane</keyword>
<dbReference type="GO" id="GO:0005886">
    <property type="term" value="C:plasma membrane"/>
    <property type="evidence" value="ECO:0007669"/>
    <property type="project" value="UniProtKB-SubCell"/>
</dbReference>
<evidence type="ECO:0000256" key="1">
    <source>
        <dbReference type="ARBA" id="ARBA00004651"/>
    </source>
</evidence>
<name>A0A6H2EKD4_9ACTO</name>
<evidence type="ECO:0000313" key="10">
    <source>
        <dbReference type="Proteomes" id="UP000502298"/>
    </source>
</evidence>
<comment type="subcellular location">
    <subcellularLocation>
        <location evidence="1 8">Cell membrane</location>
        <topology evidence="1 8">Multi-pass membrane protein</topology>
    </subcellularLocation>
</comment>
<organism evidence="9 10">
    <name type="scientific">Arcanobacterium buesumense</name>
    <dbReference type="NCBI Taxonomy" id="2722751"/>
    <lineage>
        <taxon>Bacteria</taxon>
        <taxon>Bacillati</taxon>
        <taxon>Actinomycetota</taxon>
        <taxon>Actinomycetes</taxon>
        <taxon>Actinomycetales</taxon>
        <taxon>Actinomycetaceae</taxon>
        <taxon>Arcanobacterium</taxon>
    </lineage>
</organism>
<keyword evidence="6 8" id="KW-1133">Transmembrane helix</keyword>
<evidence type="ECO:0000256" key="4">
    <source>
        <dbReference type="ARBA" id="ARBA00022475"/>
    </source>
</evidence>
<dbReference type="Proteomes" id="UP000502298">
    <property type="component" value="Chromosome"/>
</dbReference>
<feature type="transmembrane region" description="Helical" evidence="8">
    <location>
        <begin position="228"/>
        <end position="245"/>
    </location>
</feature>
<dbReference type="Pfam" id="PF01925">
    <property type="entry name" value="TauE"/>
    <property type="match status" value="1"/>
</dbReference>
<proteinExistence type="inferred from homology"/>
<keyword evidence="10" id="KW-1185">Reference proteome</keyword>